<dbReference type="Gene3D" id="3.10.129.10">
    <property type="entry name" value="Hotdog Thioesterase"/>
    <property type="match status" value="1"/>
</dbReference>
<dbReference type="SUPFAM" id="SSF54637">
    <property type="entry name" value="Thioesterase/thiol ester dehydrase-isomerase"/>
    <property type="match status" value="1"/>
</dbReference>
<comment type="caution">
    <text evidence="2">The sequence shown here is derived from an EMBL/GenBank/DDBJ whole genome shotgun (WGS) entry which is preliminary data.</text>
</comment>
<organism evidence="2 3">
    <name type="scientific">Nocardioides marinquilinus</name>
    <dbReference type="NCBI Taxonomy" id="1210400"/>
    <lineage>
        <taxon>Bacteria</taxon>
        <taxon>Bacillati</taxon>
        <taxon>Actinomycetota</taxon>
        <taxon>Actinomycetes</taxon>
        <taxon>Propionibacteriales</taxon>
        <taxon>Nocardioidaceae</taxon>
        <taxon>Nocardioides</taxon>
    </lineage>
</organism>
<proteinExistence type="predicted"/>
<dbReference type="InterPro" id="IPR016709">
    <property type="entry name" value="HadA-like"/>
</dbReference>
<dbReference type="RefSeq" id="WP_345455704.1">
    <property type="nucleotide sequence ID" value="NZ_BAABKG010000002.1"/>
</dbReference>
<accession>A0ABP9PG00</accession>
<sequence>MDATIVGRSYPPPAPHEVTADSVRAFATSTGAAYDGGPAPATYPIVPAFAAMMGFLEAEDVDLARIVHGEQRFEHARPVVPGDVLSVTLTVASLRSIGGNDIVGTTSEVTDADGALVCTGTATLVHRATAGEEPS</sequence>
<keyword evidence="3" id="KW-1185">Reference proteome</keyword>
<dbReference type="PIRSF" id="PIRSF018072">
    <property type="entry name" value="UCP018072"/>
    <property type="match status" value="1"/>
</dbReference>
<evidence type="ECO:0000259" key="1">
    <source>
        <dbReference type="Pfam" id="PF13452"/>
    </source>
</evidence>
<feature type="domain" description="FAS1-like dehydratase" evidence="1">
    <location>
        <begin position="15"/>
        <end position="119"/>
    </location>
</feature>
<reference evidence="3" key="1">
    <citation type="journal article" date="2019" name="Int. J. Syst. Evol. Microbiol.">
        <title>The Global Catalogue of Microorganisms (GCM) 10K type strain sequencing project: providing services to taxonomists for standard genome sequencing and annotation.</title>
        <authorList>
            <consortium name="The Broad Institute Genomics Platform"/>
            <consortium name="The Broad Institute Genome Sequencing Center for Infectious Disease"/>
            <person name="Wu L."/>
            <person name="Ma J."/>
        </authorList>
    </citation>
    <scope>NUCLEOTIDE SEQUENCE [LARGE SCALE GENOMIC DNA]</scope>
    <source>
        <strain evidence="3">JCM 18459</strain>
    </source>
</reference>
<dbReference type="CDD" id="cd03441">
    <property type="entry name" value="R_hydratase_like"/>
    <property type="match status" value="1"/>
</dbReference>
<dbReference type="EMBL" id="BAABKG010000002">
    <property type="protein sequence ID" value="GAA5144467.1"/>
    <property type="molecule type" value="Genomic_DNA"/>
</dbReference>
<dbReference type="Pfam" id="PF13452">
    <property type="entry name" value="FAS1_DH_region"/>
    <property type="match status" value="1"/>
</dbReference>
<dbReference type="Proteomes" id="UP001500221">
    <property type="component" value="Unassembled WGS sequence"/>
</dbReference>
<name>A0ABP9PG00_9ACTN</name>
<dbReference type="InterPro" id="IPR029069">
    <property type="entry name" value="HotDog_dom_sf"/>
</dbReference>
<dbReference type="InterPro" id="IPR039569">
    <property type="entry name" value="FAS1-like_DH_region"/>
</dbReference>
<evidence type="ECO:0000313" key="2">
    <source>
        <dbReference type="EMBL" id="GAA5144467.1"/>
    </source>
</evidence>
<gene>
    <name evidence="2" type="ORF">GCM10023340_12220</name>
</gene>
<protein>
    <submittedName>
        <fullName evidence="2">MaoC family dehydratase N-terminal domain-containing protein</fullName>
    </submittedName>
</protein>
<evidence type="ECO:0000313" key="3">
    <source>
        <dbReference type="Proteomes" id="UP001500221"/>
    </source>
</evidence>